<reference evidence="1 2" key="1">
    <citation type="journal article" date="2020" name="Nat. Food">
        <title>A phased Vanilla planifolia genome enables genetic improvement of flavour and production.</title>
        <authorList>
            <person name="Hasing T."/>
            <person name="Tang H."/>
            <person name="Brym M."/>
            <person name="Khazi F."/>
            <person name="Huang T."/>
            <person name="Chambers A.H."/>
        </authorList>
    </citation>
    <scope>NUCLEOTIDE SEQUENCE [LARGE SCALE GENOMIC DNA]</scope>
    <source>
        <tissue evidence="1">Leaf</tissue>
    </source>
</reference>
<proteinExistence type="predicted"/>
<name>A0A835U977_VANPL</name>
<dbReference type="EMBL" id="JADCNM010000014">
    <property type="protein sequence ID" value="KAG0454359.1"/>
    <property type="molecule type" value="Genomic_DNA"/>
</dbReference>
<gene>
    <name evidence="1" type="ORF">HPP92_025663</name>
</gene>
<accession>A0A835U977</accession>
<evidence type="ECO:0000313" key="2">
    <source>
        <dbReference type="Proteomes" id="UP000639772"/>
    </source>
</evidence>
<evidence type="ECO:0000313" key="1">
    <source>
        <dbReference type="EMBL" id="KAG0454359.1"/>
    </source>
</evidence>
<comment type="caution">
    <text evidence="1">The sequence shown here is derived from an EMBL/GenBank/DDBJ whole genome shotgun (WGS) entry which is preliminary data.</text>
</comment>
<sequence>MSVVLFKKQPAQQVYKKPSKRLASVSEYLVSLSKGMKCPQNTKNEEHQNGSS</sequence>
<dbReference type="Proteomes" id="UP000639772">
    <property type="component" value="Unassembled WGS sequence"/>
</dbReference>
<organism evidence="1 2">
    <name type="scientific">Vanilla planifolia</name>
    <name type="common">Vanilla</name>
    <dbReference type="NCBI Taxonomy" id="51239"/>
    <lineage>
        <taxon>Eukaryota</taxon>
        <taxon>Viridiplantae</taxon>
        <taxon>Streptophyta</taxon>
        <taxon>Embryophyta</taxon>
        <taxon>Tracheophyta</taxon>
        <taxon>Spermatophyta</taxon>
        <taxon>Magnoliopsida</taxon>
        <taxon>Liliopsida</taxon>
        <taxon>Asparagales</taxon>
        <taxon>Orchidaceae</taxon>
        <taxon>Vanilloideae</taxon>
        <taxon>Vanilleae</taxon>
        <taxon>Vanilla</taxon>
    </lineage>
</organism>
<dbReference type="AlphaFoldDB" id="A0A835U977"/>
<protein>
    <submittedName>
        <fullName evidence="1">Uncharacterized protein</fullName>
    </submittedName>
</protein>